<dbReference type="InterPro" id="IPR015943">
    <property type="entry name" value="WD40/YVTN_repeat-like_dom_sf"/>
</dbReference>
<comment type="catalytic activity">
    <reaction evidence="6">
        <text>hydrogencarbonate + H(+) = CO2 + H2O</text>
        <dbReference type="Rhea" id="RHEA:10748"/>
        <dbReference type="ChEBI" id="CHEBI:15377"/>
        <dbReference type="ChEBI" id="CHEBI:15378"/>
        <dbReference type="ChEBI" id="CHEBI:16526"/>
        <dbReference type="ChEBI" id="CHEBI:17544"/>
        <dbReference type="EC" id="4.2.1.1"/>
    </reaction>
</comment>
<keyword evidence="3 7" id="KW-0479">Metal-binding</keyword>
<dbReference type="InterPro" id="IPR036047">
    <property type="entry name" value="F-box-like_dom_sf"/>
</dbReference>
<keyword evidence="11" id="KW-1185">Reference proteome</keyword>
<name>A0A9P4MUG5_9PLEO</name>
<dbReference type="OrthoDB" id="1259151at2759"/>
<dbReference type="InterPro" id="IPR001810">
    <property type="entry name" value="F-box_dom"/>
</dbReference>
<evidence type="ECO:0000313" key="10">
    <source>
        <dbReference type="EMBL" id="KAF2197045.1"/>
    </source>
</evidence>
<dbReference type="GO" id="GO:0071244">
    <property type="term" value="P:cellular response to carbon dioxide"/>
    <property type="evidence" value="ECO:0007669"/>
    <property type="project" value="TreeGrafter"/>
</dbReference>
<accession>A0A9P4MUG5</accession>
<dbReference type="PROSITE" id="PS00705">
    <property type="entry name" value="PROK_CO2_ANHYDRASE_2"/>
    <property type="match status" value="1"/>
</dbReference>
<dbReference type="SUPFAM" id="SSF81383">
    <property type="entry name" value="F-box domain"/>
    <property type="match status" value="1"/>
</dbReference>
<comment type="caution">
    <text evidence="10">The sequence shown here is derived from an EMBL/GenBank/DDBJ whole genome shotgun (WGS) entry which is preliminary data.</text>
</comment>
<dbReference type="Gene3D" id="3.40.1050.10">
    <property type="entry name" value="Carbonic anhydrase"/>
    <property type="match status" value="1"/>
</dbReference>
<evidence type="ECO:0000256" key="4">
    <source>
        <dbReference type="ARBA" id="ARBA00022833"/>
    </source>
</evidence>
<dbReference type="Pfam" id="PF00484">
    <property type="entry name" value="Pro_CA"/>
    <property type="match status" value="1"/>
</dbReference>
<evidence type="ECO:0000256" key="7">
    <source>
        <dbReference type="PIRSR" id="PIRSR601765-1"/>
    </source>
</evidence>
<evidence type="ECO:0000256" key="2">
    <source>
        <dbReference type="ARBA" id="ARBA00012925"/>
    </source>
</evidence>
<dbReference type="PROSITE" id="PS50181">
    <property type="entry name" value="FBOX"/>
    <property type="match status" value="1"/>
</dbReference>
<comment type="similarity">
    <text evidence="1">Belongs to the beta-class carbonic anhydrase family.</text>
</comment>
<dbReference type="InterPro" id="IPR036874">
    <property type="entry name" value="Carbonic_anhydrase_sf"/>
</dbReference>
<evidence type="ECO:0000256" key="5">
    <source>
        <dbReference type="ARBA" id="ARBA00023239"/>
    </source>
</evidence>
<evidence type="ECO:0000256" key="8">
    <source>
        <dbReference type="SAM" id="MobiDB-lite"/>
    </source>
</evidence>
<dbReference type="SMART" id="SM00947">
    <property type="entry name" value="Pro_CA"/>
    <property type="match status" value="1"/>
</dbReference>
<feature type="binding site" evidence="7">
    <location>
        <position position="741"/>
    </location>
    <ligand>
        <name>Zn(2+)</name>
        <dbReference type="ChEBI" id="CHEBI:29105"/>
    </ligand>
</feature>
<proteinExistence type="inferred from homology"/>
<dbReference type="EMBL" id="ML994286">
    <property type="protein sequence ID" value="KAF2197045.1"/>
    <property type="molecule type" value="Genomic_DNA"/>
</dbReference>
<dbReference type="AlphaFoldDB" id="A0A9P4MUG5"/>
<feature type="compositionally biased region" description="Basic and acidic residues" evidence="8">
    <location>
        <begin position="624"/>
        <end position="642"/>
    </location>
</feature>
<dbReference type="GO" id="GO:0004089">
    <property type="term" value="F:carbonate dehydratase activity"/>
    <property type="evidence" value="ECO:0007669"/>
    <property type="project" value="UniProtKB-EC"/>
</dbReference>
<organism evidence="10 11">
    <name type="scientific">Delitschia confertaspora ATCC 74209</name>
    <dbReference type="NCBI Taxonomy" id="1513339"/>
    <lineage>
        <taxon>Eukaryota</taxon>
        <taxon>Fungi</taxon>
        <taxon>Dikarya</taxon>
        <taxon>Ascomycota</taxon>
        <taxon>Pezizomycotina</taxon>
        <taxon>Dothideomycetes</taxon>
        <taxon>Pleosporomycetidae</taxon>
        <taxon>Pleosporales</taxon>
        <taxon>Delitschiaceae</taxon>
        <taxon>Delitschia</taxon>
    </lineage>
</organism>
<feature type="binding site" evidence="7">
    <location>
        <position position="685"/>
    </location>
    <ligand>
        <name>Zn(2+)</name>
        <dbReference type="ChEBI" id="CHEBI:29105"/>
    </ligand>
</feature>
<comment type="cofactor">
    <cofactor evidence="7">
        <name>Zn(2+)</name>
        <dbReference type="ChEBI" id="CHEBI:29105"/>
    </cofactor>
    <text evidence="7">Binds 1 zinc ion per subunit.</text>
</comment>
<feature type="binding site" evidence="7">
    <location>
        <position position="687"/>
    </location>
    <ligand>
        <name>Zn(2+)</name>
        <dbReference type="ChEBI" id="CHEBI:29105"/>
    </ligand>
</feature>
<evidence type="ECO:0000313" key="11">
    <source>
        <dbReference type="Proteomes" id="UP000799536"/>
    </source>
</evidence>
<dbReference type="Pfam" id="PF12937">
    <property type="entry name" value="F-box-like"/>
    <property type="match status" value="1"/>
</dbReference>
<evidence type="ECO:0000256" key="3">
    <source>
        <dbReference type="ARBA" id="ARBA00022723"/>
    </source>
</evidence>
<reference evidence="10" key="1">
    <citation type="journal article" date="2020" name="Stud. Mycol.">
        <title>101 Dothideomycetes genomes: a test case for predicting lifestyles and emergence of pathogens.</title>
        <authorList>
            <person name="Haridas S."/>
            <person name="Albert R."/>
            <person name="Binder M."/>
            <person name="Bloem J."/>
            <person name="Labutti K."/>
            <person name="Salamov A."/>
            <person name="Andreopoulos B."/>
            <person name="Baker S."/>
            <person name="Barry K."/>
            <person name="Bills G."/>
            <person name="Bluhm B."/>
            <person name="Cannon C."/>
            <person name="Castanera R."/>
            <person name="Culley D."/>
            <person name="Daum C."/>
            <person name="Ezra D."/>
            <person name="Gonzalez J."/>
            <person name="Henrissat B."/>
            <person name="Kuo A."/>
            <person name="Liang C."/>
            <person name="Lipzen A."/>
            <person name="Lutzoni F."/>
            <person name="Magnuson J."/>
            <person name="Mondo S."/>
            <person name="Nolan M."/>
            <person name="Ohm R."/>
            <person name="Pangilinan J."/>
            <person name="Park H.-J."/>
            <person name="Ramirez L."/>
            <person name="Alfaro M."/>
            <person name="Sun H."/>
            <person name="Tritt A."/>
            <person name="Yoshinaga Y."/>
            <person name="Zwiers L.-H."/>
            <person name="Turgeon B."/>
            <person name="Goodwin S."/>
            <person name="Spatafora J."/>
            <person name="Crous P."/>
            <person name="Grigoriev I."/>
        </authorList>
    </citation>
    <scope>NUCLEOTIDE SEQUENCE</scope>
    <source>
        <strain evidence="10">ATCC 74209</strain>
    </source>
</reference>
<gene>
    <name evidence="10" type="ORF">GQ43DRAFT_475790</name>
</gene>
<dbReference type="EC" id="4.2.1.1" evidence="2"/>
<protein>
    <recommendedName>
        <fullName evidence="2">carbonic anhydrase</fullName>
        <ecNumber evidence="2">4.2.1.1</ecNumber>
    </recommendedName>
</protein>
<keyword evidence="4 7" id="KW-0862">Zinc</keyword>
<dbReference type="GO" id="GO:0005737">
    <property type="term" value="C:cytoplasm"/>
    <property type="evidence" value="ECO:0007669"/>
    <property type="project" value="TreeGrafter"/>
</dbReference>
<feature type="domain" description="F-box" evidence="9">
    <location>
        <begin position="1"/>
        <end position="45"/>
    </location>
</feature>
<feature type="region of interest" description="Disordered" evidence="8">
    <location>
        <begin position="618"/>
        <end position="650"/>
    </location>
</feature>
<dbReference type="Proteomes" id="UP000799536">
    <property type="component" value="Unassembled WGS sequence"/>
</dbReference>
<dbReference type="InterPro" id="IPR001765">
    <property type="entry name" value="Carbonic_anhydrase"/>
</dbReference>
<dbReference type="GO" id="GO:0015976">
    <property type="term" value="P:carbon utilization"/>
    <property type="evidence" value="ECO:0007669"/>
    <property type="project" value="InterPro"/>
</dbReference>
<dbReference type="Gene3D" id="2.130.10.10">
    <property type="entry name" value="YVTN repeat-like/Quinoprotein amine dehydrogenase"/>
    <property type="match status" value="1"/>
</dbReference>
<dbReference type="SUPFAM" id="SSF50978">
    <property type="entry name" value="WD40 repeat-like"/>
    <property type="match status" value="1"/>
</dbReference>
<dbReference type="CDD" id="cd09917">
    <property type="entry name" value="F-box_SF"/>
    <property type="match status" value="1"/>
</dbReference>
<evidence type="ECO:0000256" key="6">
    <source>
        <dbReference type="ARBA" id="ARBA00048348"/>
    </source>
</evidence>
<evidence type="ECO:0000259" key="9">
    <source>
        <dbReference type="PROSITE" id="PS50181"/>
    </source>
</evidence>
<sequence>MLNTLPNELLSEICGFLDTSQSLRSLSLTCRKLHDYTKLDGWKAFLRGRFVSTIPLPLDQEYGLRPSDARNIVHGLTTLYRNWDRKAFLARYIDPSENNVNLRTWQKERWWRPRGQTMGYQPVIDSYDEWMGGEWASRREVLTWGAGNHIVMRVKGTTPTTRTVWKDLDEKERGDYVDNFNHLSSWYTWEIPDSVAGADDITALKILRPDHRGVDGDEQENIVFGTASGHLSTLHVDMAKRELRRQAFDTKNRFVGTISVSPAKKPFIAASLDGSALALYPVTNSETQENVLEASSEVDIGTDGQICSSSFIRKERVAIGLRRSVEPIQVYEITPTGLTSHPIRKFHVNSLDWAGRGLETVQMASGQALPGSVYAIIPLPNDATGSSSNGQVFLSGGYDGVVRLHDMRSSNDFEITFADPTNDSAIFALQAQGQERLIAGTAQHCMLRVYDIRLSGSCAYHSSFLKRPSPRSNSYSAPPTVAAKPSIHQLRTGWNTYLTPTSLGRSQAYTSPVYSLSLPSPTSPFLYAGVEQRVVELTFTSILDKHSDPIFAPTLTYSAGTEETDVKQTWDRLGDVENLGMYEWDGDAESSVQEAKRVLRFWMSGGWIRRRKEIDGGGESNQWIKEDKNRITGEADVGGREEEGGEEDPLHRVLSGNQKFAQSTDPSVFTVLAAGQSPEILWIGCADSRVPETTICSCSPGDIFVHRNIANCVNPGDLSVAAVVEYAVVHLKVKKIVVCGHTGCGGAAAALGDGDLGGVLNEWLGPLRELRRKSGAVLERVEEKEKGTVLAELNVKRGVDALRAMDNVKKAEKERGLEVHGVMFDLASGCLKLVDEVKGGNGLWTPVN</sequence>
<feature type="binding site" evidence="7">
    <location>
        <position position="744"/>
    </location>
    <ligand>
        <name>Zn(2+)</name>
        <dbReference type="ChEBI" id="CHEBI:29105"/>
    </ligand>
</feature>
<dbReference type="PANTHER" id="PTHR11002:SF76">
    <property type="entry name" value="CARBONIC ANHYDRASE"/>
    <property type="match status" value="1"/>
</dbReference>
<dbReference type="SUPFAM" id="SSF53056">
    <property type="entry name" value="beta-carbonic anhydrase, cab"/>
    <property type="match status" value="1"/>
</dbReference>
<dbReference type="GO" id="GO:0034599">
    <property type="term" value="P:cellular response to oxidative stress"/>
    <property type="evidence" value="ECO:0007669"/>
    <property type="project" value="TreeGrafter"/>
</dbReference>
<keyword evidence="5" id="KW-0456">Lyase</keyword>
<evidence type="ECO:0000256" key="1">
    <source>
        <dbReference type="ARBA" id="ARBA00006217"/>
    </source>
</evidence>
<dbReference type="GO" id="GO:0008270">
    <property type="term" value="F:zinc ion binding"/>
    <property type="evidence" value="ECO:0007669"/>
    <property type="project" value="InterPro"/>
</dbReference>
<dbReference type="InterPro" id="IPR036322">
    <property type="entry name" value="WD40_repeat_dom_sf"/>
</dbReference>
<dbReference type="PANTHER" id="PTHR11002">
    <property type="entry name" value="CARBONIC ANHYDRASE"/>
    <property type="match status" value="1"/>
</dbReference>
<dbReference type="InterPro" id="IPR015892">
    <property type="entry name" value="Carbonic_anhydrase_CS"/>
</dbReference>